<dbReference type="EMBL" id="MTSM01000027">
    <property type="protein sequence ID" value="OPX54363.1"/>
    <property type="molecule type" value="Genomic_DNA"/>
</dbReference>
<dbReference type="RefSeq" id="WP_078746374.1">
    <property type="nucleotide sequence ID" value="NZ_FUXG01000026.1"/>
</dbReference>
<proteinExistence type="predicted"/>
<accession>A0A1T4S994</accession>
<dbReference type="Proteomes" id="UP000191418">
    <property type="component" value="Unassembled WGS sequence"/>
</dbReference>
<dbReference type="AlphaFoldDB" id="A0A1T4S994"/>
<gene>
    <name evidence="1" type="ORF">BTE48_14565</name>
</gene>
<evidence type="ECO:0000313" key="2">
    <source>
        <dbReference type="Proteomes" id="UP000191418"/>
    </source>
</evidence>
<reference evidence="1 2" key="1">
    <citation type="submission" date="2017-01" db="EMBL/GenBank/DDBJ databases">
        <title>Genome Sequencing of a Marine Spirillum, Oceanospirillum multiglobuliferum ATCC 33336, from Japan.</title>
        <authorList>
            <person name="Carney J.G."/>
            <person name="Trachtenberg A.M."/>
            <person name="Rheaume B.A."/>
            <person name="Linnane J.D."/>
            <person name="Pitts N.L."/>
            <person name="Mykles D.L."/>
            <person name="Maclea K.S."/>
        </authorList>
    </citation>
    <scope>NUCLEOTIDE SEQUENCE [LARGE SCALE GENOMIC DNA]</scope>
    <source>
        <strain evidence="1 2">ATCC 33336</strain>
    </source>
</reference>
<dbReference type="OrthoDB" id="6118257at2"/>
<keyword evidence="2" id="KW-1185">Reference proteome</keyword>
<comment type="caution">
    <text evidence="1">The sequence shown here is derived from an EMBL/GenBank/DDBJ whole genome shotgun (WGS) entry which is preliminary data.</text>
</comment>
<organism evidence="1 2">
    <name type="scientific">Oceanospirillum multiglobuliferum</name>
    <dbReference type="NCBI Taxonomy" id="64969"/>
    <lineage>
        <taxon>Bacteria</taxon>
        <taxon>Pseudomonadati</taxon>
        <taxon>Pseudomonadota</taxon>
        <taxon>Gammaproteobacteria</taxon>
        <taxon>Oceanospirillales</taxon>
        <taxon>Oceanospirillaceae</taxon>
        <taxon>Oceanospirillum</taxon>
    </lineage>
</organism>
<evidence type="ECO:0000313" key="1">
    <source>
        <dbReference type="EMBL" id="OPX54363.1"/>
    </source>
</evidence>
<protein>
    <submittedName>
        <fullName evidence="1">Uncharacterized protein</fullName>
    </submittedName>
</protein>
<sequence>MFLKIRKNSDIYMQNNESGKKVIVPVSSNFYLNLQQVIEISSYSLKDPKEKTQLDGSSILFAPGTRVLHFTMTSNFSTTKEKSKNNEEGKRGLFEKLFYTLYFQPDNLAEFERIKSAIDQSTLNRDM</sequence>
<name>A0A1T4S994_9GAMM</name>